<protein>
    <submittedName>
        <fullName evidence="3">Uncharacterized protein</fullName>
    </submittedName>
</protein>
<feature type="transmembrane region" description="Helical" evidence="1">
    <location>
        <begin position="84"/>
        <end position="109"/>
    </location>
</feature>
<comment type="caution">
    <text evidence="3">The sequence shown here is derived from an EMBL/GenBank/DDBJ whole genome shotgun (WGS) entry which is preliminary data.</text>
</comment>
<keyword evidence="1" id="KW-0472">Membrane</keyword>
<dbReference type="AlphaFoldDB" id="A0A8J2M356"/>
<dbReference type="OrthoDB" id="5863076at2759"/>
<feature type="signal peptide" evidence="2">
    <location>
        <begin position="1"/>
        <end position="18"/>
    </location>
</feature>
<sequence>MNILLFGIIAIAFASTVTQRNGAKALGQGVFYSLNMSSFYNGSSMNLEWNMLKSIIHPKTIADVIFEAYKSRVNKLMKNRDTYIYLPALIGMILAFLIILLIIFLKFIFKRLHLLRLIEIKQTNKQPDDKAVLIQNKNLDDNMDTILV</sequence>
<dbReference type="Proteomes" id="UP000746747">
    <property type="component" value="Unassembled WGS sequence"/>
</dbReference>
<gene>
    <name evidence="3" type="ORF">CJOHNSTONI_LOCUS2932</name>
</gene>
<keyword evidence="2" id="KW-0732">Signal</keyword>
<accession>A0A8J2M356</accession>
<proteinExistence type="predicted"/>
<evidence type="ECO:0000256" key="1">
    <source>
        <dbReference type="SAM" id="Phobius"/>
    </source>
</evidence>
<keyword evidence="1" id="KW-1133">Transmembrane helix</keyword>
<organism evidence="3 4">
    <name type="scientific">Cercopithifilaria johnstoni</name>
    <dbReference type="NCBI Taxonomy" id="2874296"/>
    <lineage>
        <taxon>Eukaryota</taxon>
        <taxon>Metazoa</taxon>
        <taxon>Ecdysozoa</taxon>
        <taxon>Nematoda</taxon>
        <taxon>Chromadorea</taxon>
        <taxon>Rhabditida</taxon>
        <taxon>Spirurina</taxon>
        <taxon>Spiruromorpha</taxon>
        <taxon>Filarioidea</taxon>
        <taxon>Onchocercidae</taxon>
        <taxon>Cercopithifilaria</taxon>
    </lineage>
</organism>
<keyword evidence="4" id="KW-1185">Reference proteome</keyword>
<dbReference type="EMBL" id="CAKAEH010001029">
    <property type="protein sequence ID" value="CAG9532637.1"/>
    <property type="molecule type" value="Genomic_DNA"/>
</dbReference>
<keyword evidence="1" id="KW-0812">Transmembrane</keyword>
<reference evidence="3" key="1">
    <citation type="submission" date="2021-09" db="EMBL/GenBank/DDBJ databases">
        <authorList>
            <consortium name="Pathogen Informatics"/>
        </authorList>
    </citation>
    <scope>NUCLEOTIDE SEQUENCE</scope>
</reference>
<evidence type="ECO:0000256" key="2">
    <source>
        <dbReference type="SAM" id="SignalP"/>
    </source>
</evidence>
<evidence type="ECO:0000313" key="3">
    <source>
        <dbReference type="EMBL" id="CAG9532637.1"/>
    </source>
</evidence>
<evidence type="ECO:0000313" key="4">
    <source>
        <dbReference type="Proteomes" id="UP000746747"/>
    </source>
</evidence>
<name>A0A8J2M356_9BILA</name>
<feature type="chain" id="PRO_5035153155" evidence="2">
    <location>
        <begin position="19"/>
        <end position="148"/>
    </location>
</feature>